<dbReference type="EMBL" id="KZ613952">
    <property type="protein sequence ID" value="PMD35145.1"/>
    <property type="molecule type" value="Genomic_DNA"/>
</dbReference>
<dbReference type="PANTHER" id="PTHR35910">
    <property type="entry name" value="2EXR DOMAIN-CONTAINING PROTEIN"/>
    <property type="match status" value="1"/>
</dbReference>
<dbReference type="OrthoDB" id="3553482at2759"/>
<proteinExistence type="predicted"/>
<organism evidence="2 3">
    <name type="scientific">Hyaloscypha variabilis (strain UAMH 11265 / GT02V1 / F)</name>
    <name type="common">Meliniomyces variabilis</name>
    <dbReference type="NCBI Taxonomy" id="1149755"/>
    <lineage>
        <taxon>Eukaryota</taxon>
        <taxon>Fungi</taxon>
        <taxon>Dikarya</taxon>
        <taxon>Ascomycota</taxon>
        <taxon>Pezizomycotina</taxon>
        <taxon>Leotiomycetes</taxon>
        <taxon>Helotiales</taxon>
        <taxon>Hyaloscyphaceae</taxon>
        <taxon>Hyaloscypha</taxon>
        <taxon>Hyaloscypha variabilis</taxon>
    </lineage>
</organism>
<evidence type="ECO:0000259" key="1">
    <source>
        <dbReference type="Pfam" id="PF20150"/>
    </source>
</evidence>
<dbReference type="Pfam" id="PF20150">
    <property type="entry name" value="2EXR"/>
    <property type="match status" value="1"/>
</dbReference>
<dbReference type="InterPro" id="IPR045518">
    <property type="entry name" value="2EXR"/>
</dbReference>
<name>A0A2J6R9G5_HYAVF</name>
<reference evidence="2 3" key="1">
    <citation type="submission" date="2016-04" db="EMBL/GenBank/DDBJ databases">
        <title>A degradative enzymes factory behind the ericoid mycorrhizal symbiosis.</title>
        <authorList>
            <consortium name="DOE Joint Genome Institute"/>
            <person name="Martino E."/>
            <person name="Morin E."/>
            <person name="Grelet G."/>
            <person name="Kuo A."/>
            <person name="Kohler A."/>
            <person name="Daghino S."/>
            <person name="Barry K."/>
            <person name="Choi C."/>
            <person name="Cichocki N."/>
            <person name="Clum A."/>
            <person name="Copeland A."/>
            <person name="Hainaut M."/>
            <person name="Haridas S."/>
            <person name="Labutti K."/>
            <person name="Lindquist E."/>
            <person name="Lipzen A."/>
            <person name="Khouja H.-R."/>
            <person name="Murat C."/>
            <person name="Ohm R."/>
            <person name="Olson A."/>
            <person name="Spatafora J."/>
            <person name="Veneault-Fourrey C."/>
            <person name="Henrissat B."/>
            <person name="Grigoriev I."/>
            <person name="Martin F."/>
            <person name="Perotto S."/>
        </authorList>
    </citation>
    <scope>NUCLEOTIDE SEQUENCE [LARGE SCALE GENOMIC DNA]</scope>
    <source>
        <strain evidence="2 3">F</strain>
    </source>
</reference>
<dbReference type="AlphaFoldDB" id="A0A2J6R9G5"/>
<feature type="domain" description="2EXR" evidence="1">
    <location>
        <begin position="5"/>
        <end position="123"/>
    </location>
</feature>
<gene>
    <name evidence="2" type="ORF">L207DRAFT_533301</name>
</gene>
<evidence type="ECO:0000313" key="3">
    <source>
        <dbReference type="Proteomes" id="UP000235786"/>
    </source>
</evidence>
<accession>A0A2J6R9G5</accession>
<keyword evidence="3" id="KW-1185">Reference proteome</keyword>
<protein>
    <recommendedName>
        <fullName evidence="1">2EXR domain-containing protein</fullName>
    </recommendedName>
</protein>
<evidence type="ECO:0000313" key="2">
    <source>
        <dbReference type="EMBL" id="PMD35145.1"/>
    </source>
</evidence>
<sequence length="252" mass="29641">MDGMFTLFPKLPTELRLKIWRSALPLFPRILEAKPHKPWSNTTERPRSPKWSITPTTTTPLLSISQEPRNELKKYYTTPFSPYNVFPAQGSPLDFRLVARGRPYVEPYPEINALYFNYRFDTLFLDITDLCYLWPRIYTFSEIIGSVFGDAYPEAQRELRCLAGSEDFWDTIVLQKNEFEEMVLEKFVNMEENIMVFEQGILDRDDKLVRFEDVAESEWHGEERLYFDQFPRIEGVLVKNCKGIVKKQLGGL</sequence>
<dbReference type="Proteomes" id="UP000235786">
    <property type="component" value="Unassembled WGS sequence"/>
</dbReference>
<dbReference type="PANTHER" id="PTHR35910:SF6">
    <property type="entry name" value="2EXR DOMAIN-CONTAINING PROTEIN"/>
    <property type="match status" value="1"/>
</dbReference>